<dbReference type="PANTHER" id="PTHR21310">
    <property type="entry name" value="AMINOGLYCOSIDE PHOSPHOTRANSFERASE-RELATED-RELATED"/>
    <property type="match status" value="1"/>
</dbReference>
<dbReference type="Proteomes" id="UP000192674">
    <property type="component" value="Unassembled WGS sequence"/>
</dbReference>
<dbReference type="Pfam" id="PF01636">
    <property type="entry name" value="APH"/>
    <property type="match status" value="1"/>
</dbReference>
<dbReference type="InterPro" id="IPR002575">
    <property type="entry name" value="Aminoglycoside_PTrfase"/>
</dbReference>
<reference evidence="2 3" key="1">
    <citation type="submission" date="2017-04" db="EMBL/GenBank/DDBJ databases">
        <authorList>
            <person name="Afonso C.L."/>
            <person name="Miller P.J."/>
            <person name="Scott M.A."/>
            <person name="Spackman E."/>
            <person name="Goraichik I."/>
            <person name="Dimitrov K.M."/>
            <person name="Suarez D.L."/>
            <person name="Swayne D.E."/>
        </authorList>
    </citation>
    <scope>NUCLEOTIDE SEQUENCE [LARGE SCALE GENOMIC DNA]</scope>
    <source>
        <strain evidence="2 3">DSM 43828</strain>
    </source>
</reference>
<organism evidence="2 3">
    <name type="scientific">Kibdelosporangium aridum</name>
    <dbReference type="NCBI Taxonomy" id="2030"/>
    <lineage>
        <taxon>Bacteria</taxon>
        <taxon>Bacillati</taxon>
        <taxon>Actinomycetota</taxon>
        <taxon>Actinomycetes</taxon>
        <taxon>Pseudonocardiales</taxon>
        <taxon>Pseudonocardiaceae</taxon>
        <taxon>Kibdelosporangium</taxon>
    </lineage>
</organism>
<dbReference type="SUPFAM" id="SSF56112">
    <property type="entry name" value="Protein kinase-like (PK-like)"/>
    <property type="match status" value="1"/>
</dbReference>
<dbReference type="InterPro" id="IPR011009">
    <property type="entry name" value="Kinase-like_dom_sf"/>
</dbReference>
<dbReference type="RefSeq" id="WP_084424995.1">
    <property type="nucleotide sequence ID" value="NZ_FWXV01000001.1"/>
</dbReference>
<accession>A0A1W2AZT0</accession>
<name>A0A1W2AZT0_KIBAR</name>
<gene>
    <name evidence="2" type="ORF">SAMN05661093_01218</name>
</gene>
<keyword evidence="2" id="KW-0808">Transferase</keyword>
<protein>
    <submittedName>
        <fullName evidence="2">Phosphotransferase enzyme family protein</fullName>
    </submittedName>
</protein>
<proteinExistence type="predicted"/>
<dbReference type="GO" id="GO:0016740">
    <property type="term" value="F:transferase activity"/>
    <property type="evidence" value="ECO:0007669"/>
    <property type="project" value="UniProtKB-KW"/>
</dbReference>
<dbReference type="InterPro" id="IPR051678">
    <property type="entry name" value="AGP_Transferase"/>
</dbReference>
<dbReference type="EMBL" id="FWXV01000001">
    <property type="protein sequence ID" value="SMC65972.1"/>
    <property type="molecule type" value="Genomic_DNA"/>
</dbReference>
<evidence type="ECO:0000313" key="3">
    <source>
        <dbReference type="Proteomes" id="UP000192674"/>
    </source>
</evidence>
<sequence>MTDTAQRIADWVRANTDRVGLPPGEPKVSLIGTGESYAAWLVRVADADPLVVRIPRRPVEQLPRPMAAEMAGLVLVPPGLGPRAVLFEESADSLGVPFLVTGYVPGREVSVQDWDDALLLAHARQLAALHATPFTAAGEVTAAERDRTPRLSLTARLADSLDWWRGAHPDVLGDPEVARLVPAVQRHITEAEPAFARLRRFALIHGDLVASNILVDAGTPRYVDWEWVEIGDPAQDLAYIGGLVAAPPWYIQLTSEQIDRFLNAYVVHAGEAAEPVTDLRVRRDAFEIFERFFSSLHFRTQRGNEEDRRSGRYTEAVRLLTAGLQQALG</sequence>
<dbReference type="OrthoDB" id="9797603at2"/>
<dbReference type="Gene3D" id="3.90.1200.10">
    <property type="match status" value="1"/>
</dbReference>
<evidence type="ECO:0000259" key="1">
    <source>
        <dbReference type="Pfam" id="PF01636"/>
    </source>
</evidence>
<keyword evidence="3" id="KW-1185">Reference proteome</keyword>
<dbReference type="AlphaFoldDB" id="A0A1W2AZT0"/>
<evidence type="ECO:0000313" key="2">
    <source>
        <dbReference type="EMBL" id="SMC65972.1"/>
    </source>
</evidence>
<feature type="domain" description="Aminoglycoside phosphotransferase" evidence="1">
    <location>
        <begin position="28"/>
        <end position="266"/>
    </location>
</feature>